<dbReference type="Gene3D" id="1.10.760.10">
    <property type="entry name" value="Cytochrome c-like domain"/>
    <property type="match status" value="1"/>
</dbReference>
<keyword evidence="5" id="KW-0732">Signal</keyword>
<proteinExistence type="predicted"/>
<dbReference type="InterPro" id="IPR009056">
    <property type="entry name" value="Cyt_c-like_dom"/>
</dbReference>
<dbReference type="InterPro" id="IPR036909">
    <property type="entry name" value="Cyt_c-like_dom_sf"/>
</dbReference>
<keyword evidence="2 4" id="KW-0479">Metal-binding</keyword>
<dbReference type="InterPro" id="IPR012938">
    <property type="entry name" value="Glc/Sorbosone_DH"/>
</dbReference>
<dbReference type="InterPro" id="IPR013427">
    <property type="entry name" value="Haem-bd_dom_put"/>
</dbReference>
<name>A0A517SAQ3_9PLAN</name>
<gene>
    <name evidence="7" type="primary">yliI_2</name>
    <name evidence="7" type="ORF">Pan44_12210</name>
</gene>
<dbReference type="EMBL" id="CP036271">
    <property type="protein sequence ID" value="QDT53205.1"/>
    <property type="molecule type" value="Genomic_DNA"/>
</dbReference>
<dbReference type="Gene3D" id="2.120.10.30">
    <property type="entry name" value="TolB, C-terminal domain"/>
    <property type="match status" value="1"/>
</dbReference>
<dbReference type="InterPro" id="IPR011041">
    <property type="entry name" value="Quinoprot_gluc/sorb_DH_b-prop"/>
</dbReference>
<dbReference type="InParanoid" id="A0A517SAQ3"/>
<dbReference type="GO" id="GO:0009055">
    <property type="term" value="F:electron transfer activity"/>
    <property type="evidence" value="ECO:0007669"/>
    <property type="project" value="InterPro"/>
</dbReference>
<reference evidence="7 8" key="1">
    <citation type="submission" date="2019-02" db="EMBL/GenBank/DDBJ databases">
        <title>Deep-cultivation of Planctomycetes and their phenomic and genomic characterization uncovers novel biology.</title>
        <authorList>
            <person name="Wiegand S."/>
            <person name="Jogler M."/>
            <person name="Boedeker C."/>
            <person name="Pinto D."/>
            <person name="Vollmers J."/>
            <person name="Rivas-Marin E."/>
            <person name="Kohn T."/>
            <person name="Peeters S.H."/>
            <person name="Heuer A."/>
            <person name="Rast P."/>
            <person name="Oberbeckmann S."/>
            <person name="Bunk B."/>
            <person name="Jeske O."/>
            <person name="Meyerdierks A."/>
            <person name="Storesund J.E."/>
            <person name="Kallscheuer N."/>
            <person name="Luecker S."/>
            <person name="Lage O.M."/>
            <person name="Pohl T."/>
            <person name="Merkel B.J."/>
            <person name="Hornburger P."/>
            <person name="Mueller R.-W."/>
            <person name="Bruemmer F."/>
            <person name="Labrenz M."/>
            <person name="Spormann A.M."/>
            <person name="Op den Camp H."/>
            <person name="Overmann J."/>
            <person name="Amann R."/>
            <person name="Jetten M.S.M."/>
            <person name="Mascher T."/>
            <person name="Medema M.H."/>
            <person name="Devos D.P."/>
            <person name="Kaster A.-K."/>
            <person name="Ovreas L."/>
            <person name="Rohde M."/>
            <person name="Galperin M.Y."/>
            <person name="Jogler C."/>
        </authorList>
    </citation>
    <scope>NUCLEOTIDE SEQUENCE [LARGE SCALE GENOMIC DNA]</scope>
    <source>
        <strain evidence="7 8">Pan44</strain>
    </source>
</reference>
<organism evidence="7 8">
    <name type="scientific">Caulifigura coniformis</name>
    <dbReference type="NCBI Taxonomy" id="2527983"/>
    <lineage>
        <taxon>Bacteria</taxon>
        <taxon>Pseudomonadati</taxon>
        <taxon>Planctomycetota</taxon>
        <taxon>Planctomycetia</taxon>
        <taxon>Planctomycetales</taxon>
        <taxon>Planctomycetaceae</taxon>
        <taxon>Caulifigura</taxon>
    </lineage>
</organism>
<dbReference type="SUPFAM" id="SSF46626">
    <property type="entry name" value="Cytochrome c"/>
    <property type="match status" value="1"/>
</dbReference>
<keyword evidence="8" id="KW-1185">Reference proteome</keyword>
<evidence type="ECO:0000256" key="1">
    <source>
        <dbReference type="ARBA" id="ARBA00022617"/>
    </source>
</evidence>
<feature type="domain" description="Cytochrome c" evidence="6">
    <location>
        <begin position="871"/>
        <end position="1009"/>
    </location>
</feature>
<dbReference type="RefSeq" id="WP_145028222.1">
    <property type="nucleotide sequence ID" value="NZ_CP036271.1"/>
</dbReference>
<evidence type="ECO:0000256" key="3">
    <source>
        <dbReference type="ARBA" id="ARBA00023004"/>
    </source>
</evidence>
<feature type="chain" id="PRO_5022239404" evidence="5">
    <location>
        <begin position="28"/>
        <end position="1009"/>
    </location>
</feature>
<evidence type="ECO:0000256" key="4">
    <source>
        <dbReference type="PROSITE-ProRule" id="PRU00433"/>
    </source>
</evidence>
<evidence type="ECO:0000256" key="5">
    <source>
        <dbReference type="SAM" id="SignalP"/>
    </source>
</evidence>
<evidence type="ECO:0000313" key="7">
    <source>
        <dbReference type="EMBL" id="QDT53205.1"/>
    </source>
</evidence>
<dbReference type="PANTHER" id="PTHR19328">
    <property type="entry name" value="HEDGEHOG-INTERACTING PROTEIN"/>
    <property type="match status" value="1"/>
</dbReference>
<protein>
    <submittedName>
        <fullName evidence="7">Soluble aldose sugar dehydrogenase YliI</fullName>
        <ecNumber evidence="7">1.1.5.-</ecNumber>
    </submittedName>
</protein>
<keyword evidence="7" id="KW-0560">Oxidoreductase</keyword>
<feature type="signal peptide" evidence="5">
    <location>
        <begin position="1"/>
        <end position="27"/>
    </location>
</feature>
<dbReference type="PANTHER" id="PTHR19328:SF75">
    <property type="entry name" value="ALDOSE SUGAR DEHYDROGENASE YLII"/>
    <property type="match status" value="1"/>
</dbReference>
<evidence type="ECO:0000259" key="6">
    <source>
        <dbReference type="PROSITE" id="PS51007"/>
    </source>
</evidence>
<dbReference type="NCBIfam" id="TIGR02603">
    <property type="entry name" value="CxxCH_TIGR02603"/>
    <property type="match status" value="1"/>
</dbReference>
<keyword evidence="1 4" id="KW-0349">Heme</keyword>
<dbReference type="AlphaFoldDB" id="A0A517SAQ3"/>
<dbReference type="InterPro" id="IPR011042">
    <property type="entry name" value="6-blade_b-propeller_TolB-like"/>
</dbReference>
<dbReference type="GO" id="GO:0046872">
    <property type="term" value="F:metal ion binding"/>
    <property type="evidence" value="ECO:0007669"/>
    <property type="project" value="UniProtKB-KW"/>
</dbReference>
<dbReference type="OrthoDB" id="9770043at2"/>
<evidence type="ECO:0000313" key="8">
    <source>
        <dbReference type="Proteomes" id="UP000315700"/>
    </source>
</evidence>
<dbReference type="KEGG" id="ccos:Pan44_12210"/>
<dbReference type="GO" id="GO:0020037">
    <property type="term" value="F:heme binding"/>
    <property type="evidence" value="ECO:0007669"/>
    <property type="project" value="InterPro"/>
</dbReference>
<dbReference type="Proteomes" id="UP000315700">
    <property type="component" value="Chromosome"/>
</dbReference>
<keyword evidence="3 4" id="KW-0408">Iron</keyword>
<evidence type="ECO:0000256" key="2">
    <source>
        <dbReference type="ARBA" id="ARBA00022723"/>
    </source>
</evidence>
<dbReference type="PROSITE" id="PS51007">
    <property type="entry name" value="CYTC"/>
    <property type="match status" value="1"/>
</dbReference>
<dbReference type="Pfam" id="PF07995">
    <property type="entry name" value="GSDH"/>
    <property type="match status" value="1"/>
</dbReference>
<dbReference type="SUPFAM" id="SSF50952">
    <property type="entry name" value="Soluble quinoprotein glucose dehydrogenase"/>
    <property type="match status" value="1"/>
</dbReference>
<accession>A0A517SAQ3</accession>
<dbReference type="GO" id="GO:0016491">
    <property type="term" value="F:oxidoreductase activity"/>
    <property type="evidence" value="ECO:0007669"/>
    <property type="project" value="UniProtKB-KW"/>
</dbReference>
<sequence length="1009" mass="111781" precursor="true">MSPNRRTSWFLVAFPVVWLCFAWRAQAGEVAKPAPRIPWTTPFVTGSPEPPPKYKSVRMFPNVQFRNPVTIEMPPGDPRWWVSEPEAKLYVVTPTEDGGRADLIADFNRDLPMTGKEGEKLRVTYIYGVAFHPKFAENGRVYLAYTVVPPKPGVHLEDGTRVSCFQVTPGEIPKIDLQSEELVITFHEGGHNGACLEFGPDGCLYISTGDGGEASPPDQRNTGQDNSDLLSCILRINVDEKEPGRNYLVPKDNPFVDVPGVRPEIWAYGLRNPWKMSFDRATGALWVGDIGWELWEMVYRVERGANYGWSVTEGPQPVRVDLPAGPQPVTPPLLALPHTAAASITGGFVYRGKKFPELVGKYVFGDWETHRIWSLVPPERNDASDAKSLELMDLSAPSIRIIDFGQDHDGELVILDYDAGTIHTLERNDAAERGTRPFPRTLSETGLFASVEKHEVAAGIVPLKIAAEQWMDGATAERFVAVPNDGVIRGHRVAKQTPGSMFRRHFEFPKDSVLVKTISLPDEGTGERPRRIETQLLHFDGAQWLGYTYRWNDAQSEASLVPEEGDEAIFAVKDARAPGGGRVLHWTFSSRSQCMTCHTPWAESMLAFNSSQLLTPLAGEAGNRLDQFEQSGLLVRQEPAKAPPKNQSRWDEESVLVPPFDESHSIEHRARSYLDANCAHCHRFGGGGTAQIDLRAGIPVERTKLLDEVPTKGELGLKNAKIVWPGNPYRSVLFLRMATCGRGRMPHLASELVDQQGLLLIEAWIRLMSKEPGGDEFMYNAVLSATAKMQGREARRGLLAPILNDLGGTLYLARVLDRGRLRGELAEDVVALIGEQSDPDIRNLFAAHLPAPPADRVGTVPRPRLVLNLTGDPARGRELYQTSKTLNCRVCHRIGNEGGVVGPELTQIGQRRRRDELLDSLLNPSSVVDPKFAMYAVQTVDGRVLSGVLAERNANALTLRDAKGDVHEFAVKEVEELKPQRASIMPEGLLKDLTLQEAADLVAYLESLR</sequence>
<dbReference type="EC" id="1.1.5.-" evidence="7"/>